<dbReference type="GO" id="GO:0140359">
    <property type="term" value="F:ABC-type transporter activity"/>
    <property type="evidence" value="ECO:0007669"/>
    <property type="project" value="InterPro"/>
</dbReference>
<dbReference type="PROSITE" id="PS50929">
    <property type="entry name" value="ABC_TM1F"/>
    <property type="match status" value="2"/>
</dbReference>
<dbReference type="CDD" id="cd18580">
    <property type="entry name" value="ABC_6TM_ABCC_D2"/>
    <property type="match status" value="1"/>
</dbReference>
<dbReference type="SMART" id="SM00382">
    <property type="entry name" value="AAA"/>
    <property type="match status" value="2"/>
</dbReference>
<dbReference type="CDD" id="cd18579">
    <property type="entry name" value="ABC_6TM_ABCC_D1"/>
    <property type="match status" value="1"/>
</dbReference>
<dbReference type="GO" id="GO:0005886">
    <property type="term" value="C:plasma membrane"/>
    <property type="evidence" value="ECO:0007669"/>
    <property type="project" value="UniProtKB-SubCell"/>
</dbReference>
<comment type="function">
    <text evidence="11">ABC-type transporter; part of the gene cluster that mediates the biosynthesis of the phomopsins, a group of hexapeptide mycotoxins which infects lupins and causes lupinosis disease in livestock.</text>
</comment>
<keyword evidence="5 13" id="KW-0812">Transmembrane</keyword>
<dbReference type="InterPro" id="IPR036640">
    <property type="entry name" value="ABC1_TM_sf"/>
</dbReference>
<dbReference type="InterPro" id="IPR027417">
    <property type="entry name" value="P-loop_NTPase"/>
</dbReference>
<accession>A0AAE0K2G8</accession>
<dbReference type="FunFam" id="3.40.50.300:FF:002145">
    <property type="entry name" value="ABC transporter (MsbA subfamily)"/>
    <property type="match status" value="1"/>
</dbReference>
<dbReference type="Gene3D" id="1.20.1560.10">
    <property type="entry name" value="ABC transporter type 1, transmembrane domain"/>
    <property type="match status" value="2"/>
</dbReference>
<proteinExistence type="inferred from homology"/>
<keyword evidence="16" id="KW-0378">Hydrolase</keyword>
<dbReference type="InterPro" id="IPR011527">
    <property type="entry name" value="ABC1_TM_dom"/>
</dbReference>
<feature type="domain" description="ABC transporter" evidence="14">
    <location>
        <begin position="623"/>
        <end position="851"/>
    </location>
</feature>
<dbReference type="FunFam" id="1.20.1560.10:FF:000066">
    <property type="entry name" value="ABC multidrug transporter (Eurofung)"/>
    <property type="match status" value="1"/>
</dbReference>
<sequence length="1467" mass="160817">MNNMMAANSSAEWLLEADFGPAATGRFDFTLAFEGAVLSIVPSALFLLLAPQRLFWLMKQPRKVAKSPRSIVKLGLIALYTALQLSILLYWALGPVRTAVQTAAGVLVFVSGLLLLVVSHAEHARALAPSTVITVYLLFTLLFDAVIARTLWLLHMHTGVVARLFTAAVVLKLLVLGAEAWGKRSILLDRYQHLSPEMTSSILSHGVYWWLNPLLRTGFGRFLTMQDMYVMYPIHEDMVARKLLARAQKAWASANQSRKHSLALSTVWANKSVFSSGVLARLFLIAFKYSLPFLIKTTTSFSGDASQPDAVGWALTGAWFLALIGRAISNAFYYQRTYRFVTSVRGSLCTQIFCKTLDLSVTALDESIAVTLMSTDTETICQTSALLHELWASPIECGVALYLLYQNLGAAAVAPIVVTIGATVAVMQLASYTGQAQRKWIRSIQTRVDVTASVLGSMKEVKMLALSDMVSDMVQGLRVKELRLSKDYRKLLCLRVLIGGITQVGAPLATFATFVIMSKTTGQPLDTGTAYASLSLVYLLTNPIITFLRAIPMTTTALACFGRIQNFLLSESRADHRLPLLPGDSHSGDVSTDVSSRPHESGTVIELQDFQRDPVLPAGAPLVVVSDASFGWTRSEPPILKDISVTIRKAHFTFIIGNVGAGKSTLMKAMLGETQPCKGFVYTGARNAAYVGQTPWIQNLTIRKNILGVSSYDRDWYGRVVHACGLEQDIRDLPSKDATKAGSAGVSLSGGQQQRLALARTVYSREQIVFLDDVFSGQDAATAEHVQQALFADGGLFREIGTTVVCITSTIHTLAHADHVIALSEDGCVLHQGSFQQLRSETDYLQGLNIIRNGSAKTPEDAGPTKTDHGAAGPPPNSTSREPDLPSRAPSEFATYRYYFSTVRARYLVLFIASISLFAGGYKMTELLLSFWTGHAHADSSTNSFYLGLYGLVSGVALASMVVALYVWAIVLTPQSSEVLHARLLRAVISAPLAFFSGTDVGVTTNRFSQDMSIIDTELPFELIDLSHDLFVLVMGGVLMTVFSGYFAALLPPVVLFCWLLQKFYLRTSRQIRLLDLEAKSPLFTQFLDLLQGLASVRAFAWEKSFREQYLELLDASQRPYYLLFCVQRWLGVVLELMVAVLAALLLILVVKLRTQFSPQFVALAVLNVMSFSQMLTAVIQEWTQCETAFGSVARVKAFCDDTADENLPAERLSPPEQHWPARGHVAIENLVAAYTAGGDPVVRGVTLDIPAGAKVGICGRSGSGKSSLLGTLLRLLEMAPGSRVRFDGVDIATLPRQAVRAAVAVVPQHPFFLKNRSIRKNLVPHRQQQEQSGNDERILAVLRRLKMGDVVERLGGLDSQLDADRLSQGQRQLLCLARAILADKKIVLLDEASSNIDERSERLIRDVIREQFVGCTVIAIVHRLGAVADFDHVAVMSGGRLVEWDSPQALLARDSEFKRLWDLGTN</sequence>
<feature type="transmembrane region" description="Helical" evidence="13">
    <location>
        <begin position="907"/>
        <end position="925"/>
    </location>
</feature>
<dbReference type="SUPFAM" id="SSF52540">
    <property type="entry name" value="P-loop containing nucleoside triphosphate hydrolases"/>
    <property type="match status" value="2"/>
</dbReference>
<feature type="domain" description="ABC transmembrane type-1" evidence="15">
    <location>
        <begin position="908"/>
        <end position="1188"/>
    </location>
</feature>
<keyword evidence="3" id="KW-0813">Transport</keyword>
<dbReference type="Pfam" id="PF24357">
    <property type="entry name" value="TMD0_ABC"/>
    <property type="match status" value="1"/>
</dbReference>
<evidence type="ECO:0000259" key="14">
    <source>
        <dbReference type="PROSITE" id="PS50893"/>
    </source>
</evidence>
<feature type="transmembrane region" description="Helical" evidence="13">
    <location>
        <begin position="29"/>
        <end position="50"/>
    </location>
</feature>
<feature type="transmembrane region" description="Helical" evidence="13">
    <location>
        <begin position="945"/>
        <end position="972"/>
    </location>
</feature>
<feature type="region of interest" description="Disordered" evidence="12">
    <location>
        <begin position="855"/>
        <end position="888"/>
    </location>
</feature>
<keyword evidence="6" id="KW-0547">Nucleotide-binding</keyword>
<dbReference type="InterPro" id="IPR044746">
    <property type="entry name" value="ABCC_6TM_D1"/>
</dbReference>
<organism evidence="16 17">
    <name type="scientific">Lasiosphaeria ovina</name>
    <dbReference type="NCBI Taxonomy" id="92902"/>
    <lineage>
        <taxon>Eukaryota</taxon>
        <taxon>Fungi</taxon>
        <taxon>Dikarya</taxon>
        <taxon>Ascomycota</taxon>
        <taxon>Pezizomycotina</taxon>
        <taxon>Sordariomycetes</taxon>
        <taxon>Sordariomycetidae</taxon>
        <taxon>Sordariales</taxon>
        <taxon>Lasiosphaeriaceae</taxon>
        <taxon>Lasiosphaeria</taxon>
    </lineage>
</organism>
<feature type="transmembrane region" description="Helical" evidence="13">
    <location>
        <begin position="310"/>
        <end position="329"/>
    </location>
</feature>
<evidence type="ECO:0000256" key="10">
    <source>
        <dbReference type="ARBA" id="ARBA00023180"/>
    </source>
</evidence>
<evidence type="ECO:0000313" key="17">
    <source>
        <dbReference type="Proteomes" id="UP001287356"/>
    </source>
</evidence>
<keyword evidence="7" id="KW-0067">ATP-binding</keyword>
<evidence type="ECO:0000259" key="15">
    <source>
        <dbReference type="PROSITE" id="PS50929"/>
    </source>
</evidence>
<reference evidence="16" key="1">
    <citation type="journal article" date="2023" name="Mol. Phylogenet. Evol.">
        <title>Genome-scale phylogeny and comparative genomics of the fungal order Sordariales.</title>
        <authorList>
            <person name="Hensen N."/>
            <person name="Bonometti L."/>
            <person name="Westerberg I."/>
            <person name="Brannstrom I.O."/>
            <person name="Guillou S."/>
            <person name="Cros-Aarteil S."/>
            <person name="Calhoun S."/>
            <person name="Haridas S."/>
            <person name="Kuo A."/>
            <person name="Mondo S."/>
            <person name="Pangilinan J."/>
            <person name="Riley R."/>
            <person name="LaButti K."/>
            <person name="Andreopoulos B."/>
            <person name="Lipzen A."/>
            <person name="Chen C."/>
            <person name="Yan M."/>
            <person name="Daum C."/>
            <person name="Ng V."/>
            <person name="Clum A."/>
            <person name="Steindorff A."/>
            <person name="Ohm R.A."/>
            <person name="Martin F."/>
            <person name="Silar P."/>
            <person name="Natvig D.O."/>
            <person name="Lalanne C."/>
            <person name="Gautier V."/>
            <person name="Ament-Velasquez S.L."/>
            <person name="Kruys A."/>
            <person name="Hutchinson M.I."/>
            <person name="Powell A.J."/>
            <person name="Barry K."/>
            <person name="Miller A.N."/>
            <person name="Grigoriev I.V."/>
            <person name="Debuchy R."/>
            <person name="Gladieux P."/>
            <person name="Hiltunen Thoren M."/>
            <person name="Johannesson H."/>
        </authorList>
    </citation>
    <scope>NUCLEOTIDE SEQUENCE</scope>
    <source>
        <strain evidence="16">CBS 958.72</strain>
    </source>
</reference>
<feature type="transmembrane region" description="Helical" evidence="13">
    <location>
        <begin position="529"/>
        <end position="548"/>
    </location>
</feature>
<dbReference type="InterPro" id="IPR003593">
    <property type="entry name" value="AAA+_ATPase"/>
</dbReference>
<dbReference type="FunFam" id="1.20.1560.10:FF:000055">
    <property type="entry name" value="ABC multidrug transporter (Eurofung)"/>
    <property type="match status" value="1"/>
</dbReference>
<evidence type="ECO:0000256" key="7">
    <source>
        <dbReference type="ARBA" id="ARBA00022840"/>
    </source>
</evidence>
<comment type="subcellular location">
    <subcellularLocation>
        <location evidence="1">Cell membrane</location>
        <topology evidence="1">Multi-pass membrane protein</topology>
    </subcellularLocation>
</comment>
<dbReference type="PANTHER" id="PTHR24223">
    <property type="entry name" value="ATP-BINDING CASSETTE SUB-FAMILY C"/>
    <property type="match status" value="1"/>
</dbReference>
<dbReference type="InterPro" id="IPR017871">
    <property type="entry name" value="ABC_transporter-like_CS"/>
</dbReference>
<feature type="transmembrane region" description="Helical" evidence="13">
    <location>
        <begin position="268"/>
        <end position="290"/>
    </location>
</feature>
<dbReference type="Pfam" id="PF00005">
    <property type="entry name" value="ABC_tran"/>
    <property type="match status" value="2"/>
</dbReference>
<evidence type="ECO:0000256" key="12">
    <source>
        <dbReference type="SAM" id="MobiDB-lite"/>
    </source>
</evidence>
<dbReference type="Gene3D" id="3.40.50.300">
    <property type="entry name" value="P-loop containing nucleotide triphosphate hydrolases"/>
    <property type="match status" value="2"/>
</dbReference>
<evidence type="ECO:0000256" key="13">
    <source>
        <dbReference type="SAM" id="Phobius"/>
    </source>
</evidence>
<dbReference type="InterPro" id="IPR003439">
    <property type="entry name" value="ABC_transporter-like_ATP-bd"/>
</dbReference>
<dbReference type="InterPro" id="IPR056227">
    <property type="entry name" value="TMD0_ABC"/>
</dbReference>
<feature type="domain" description="ABC transporter" evidence="14">
    <location>
        <begin position="1226"/>
        <end position="1464"/>
    </location>
</feature>
<evidence type="ECO:0000256" key="9">
    <source>
        <dbReference type="ARBA" id="ARBA00023136"/>
    </source>
</evidence>
<keyword evidence="8 13" id="KW-1133">Transmembrane helix</keyword>
<evidence type="ECO:0000256" key="6">
    <source>
        <dbReference type="ARBA" id="ARBA00022741"/>
    </source>
</evidence>
<feature type="transmembrane region" description="Helical" evidence="13">
    <location>
        <begin position="984"/>
        <end position="1003"/>
    </location>
</feature>
<dbReference type="GO" id="GO:0016887">
    <property type="term" value="F:ATP hydrolysis activity"/>
    <property type="evidence" value="ECO:0007669"/>
    <property type="project" value="InterPro"/>
</dbReference>
<feature type="domain" description="ABC transmembrane type-1" evidence="15">
    <location>
        <begin position="277"/>
        <end position="556"/>
    </location>
</feature>
<feature type="transmembrane region" description="Helical" evidence="13">
    <location>
        <begin position="71"/>
        <end position="93"/>
    </location>
</feature>
<evidence type="ECO:0000256" key="11">
    <source>
        <dbReference type="ARBA" id="ARBA00059074"/>
    </source>
</evidence>
<protein>
    <submittedName>
        <fullName evidence="16">P-loop containing nucleoside triphosphate hydrolase protein</fullName>
    </submittedName>
</protein>
<comment type="similarity">
    <text evidence="2">Belongs to the ABC transporter superfamily. ABCC family. Conjugate transporter (TC 3.A.1.208) subfamily.</text>
</comment>
<dbReference type="InterPro" id="IPR044726">
    <property type="entry name" value="ABCC_6TM_D2"/>
</dbReference>
<keyword evidence="17" id="KW-1185">Reference proteome</keyword>
<keyword evidence="10" id="KW-0325">Glycoprotein</keyword>
<feature type="transmembrane region" description="Helical" evidence="13">
    <location>
        <begin position="160"/>
        <end position="181"/>
    </location>
</feature>
<evidence type="ECO:0000256" key="5">
    <source>
        <dbReference type="ARBA" id="ARBA00022692"/>
    </source>
</evidence>
<evidence type="ECO:0000256" key="3">
    <source>
        <dbReference type="ARBA" id="ARBA00022448"/>
    </source>
</evidence>
<dbReference type="Pfam" id="PF00664">
    <property type="entry name" value="ABC_membrane"/>
    <property type="match status" value="1"/>
</dbReference>
<dbReference type="InterPro" id="IPR050173">
    <property type="entry name" value="ABC_transporter_C-like"/>
</dbReference>
<keyword evidence="4" id="KW-1003">Cell membrane</keyword>
<evidence type="ECO:0000256" key="1">
    <source>
        <dbReference type="ARBA" id="ARBA00004651"/>
    </source>
</evidence>
<dbReference type="PROSITE" id="PS50893">
    <property type="entry name" value="ABC_TRANSPORTER_2"/>
    <property type="match status" value="2"/>
</dbReference>
<dbReference type="EMBL" id="JAULSN010000006">
    <property type="protein sequence ID" value="KAK3368843.1"/>
    <property type="molecule type" value="Genomic_DNA"/>
</dbReference>
<dbReference type="PROSITE" id="PS00211">
    <property type="entry name" value="ABC_TRANSPORTER_1"/>
    <property type="match status" value="2"/>
</dbReference>
<evidence type="ECO:0000256" key="4">
    <source>
        <dbReference type="ARBA" id="ARBA00022475"/>
    </source>
</evidence>
<comment type="caution">
    <text evidence="16">The sequence shown here is derived from an EMBL/GenBank/DDBJ whole genome shotgun (WGS) entry which is preliminary data.</text>
</comment>
<dbReference type="GO" id="GO:0005524">
    <property type="term" value="F:ATP binding"/>
    <property type="evidence" value="ECO:0007669"/>
    <property type="project" value="UniProtKB-KW"/>
</dbReference>
<evidence type="ECO:0000313" key="16">
    <source>
        <dbReference type="EMBL" id="KAK3368843.1"/>
    </source>
</evidence>
<feature type="transmembrane region" description="Helical" evidence="13">
    <location>
        <begin position="492"/>
        <end position="517"/>
    </location>
</feature>
<dbReference type="SUPFAM" id="SSF90123">
    <property type="entry name" value="ABC transporter transmembrane region"/>
    <property type="match status" value="2"/>
</dbReference>
<keyword evidence="9 13" id="KW-0472">Membrane</keyword>
<feature type="transmembrane region" description="Helical" evidence="13">
    <location>
        <begin position="99"/>
        <end position="121"/>
    </location>
</feature>
<gene>
    <name evidence="16" type="ORF">B0T24DRAFT_341476</name>
</gene>
<reference evidence="16" key="2">
    <citation type="submission" date="2023-06" db="EMBL/GenBank/DDBJ databases">
        <authorList>
            <consortium name="Lawrence Berkeley National Laboratory"/>
            <person name="Haridas S."/>
            <person name="Hensen N."/>
            <person name="Bonometti L."/>
            <person name="Westerberg I."/>
            <person name="Brannstrom I.O."/>
            <person name="Guillou S."/>
            <person name="Cros-Aarteil S."/>
            <person name="Calhoun S."/>
            <person name="Kuo A."/>
            <person name="Mondo S."/>
            <person name="Pangilinan J."/>
            <person name="Riley R."/>
            <person name="Labutti K."/>
            <person name="Andreopoulos B."/>
            <person name="Lipzen A."/>
            <person name="Chen C."/>
            <person name="Yanf M."/>
            <person name="Daum C."/>
            <person name="Ng V."/>
            <person name="Clum A."/>
            <person name="Steindorff A."/>
            <person name="Ohm R."/>
            <person name="Martin F."/>
            <person name="Silar P."/>
            <person name="Natvig D."/>
            <person name="Lalanne C."/>
            <person name="Gautier V."/>
            <person name="Ament-Velasquez S.L."/>
            <person name="Kruys A."/>
            <person name="Hutchinson M.I."/>
            <person name="Powell A.J."/>
            <person name="Barry K."/>
            <person name="Miller A.N."/>
            <person name="Grigoriev I.V."/>
            <person name="Debuchy R."/>
            <person name="Gladieux P."/>
            <person name="Thoren M.H."/>
            <person name="Johannesson H."/>
        </authorList>
    </citation>
    <scope>NUCLEOTIDE SEQUENCE</scope>
    <source>
        <strain evidence="16">CBS 958.72</strain>
    </source>
</reference>
<dbReference type="PANTHER" id="PTHR24223:SF269">
    <property type="entry name" value="ABC MULTIDRUG TRANSPORTER (EUROFUNG)-RELATED"/>
    <property type="match status" value="1"/>
</dbReference>
<evidence type="ECO:0000256" key="2">
    <source>
        <dbReference type="ARBA" id="ARBA00009726"/>
    </source>
</evidence>
<feature type="transmembrane region" description="Helical" evidence="13">
    <location>
        <begin position="1030"/>
        <end position="1061"/>
    </location>
</feature>
<feature type="transmembrane region" description="Helical" evidence="13">
    <location>
        <begin position="1121"/>
        <end position="1149"/>
    </location>
</feature>
<dbReference type="Proteomes" id="UP001287356">
    <property type="component" value="Unassembled WGS sequence"/>
</dbReference>
<name>A0AAE0K2G8_9PEZI</name>
<feature type="transmembrane region" description="Helical" evidence="13">
    <location>
        <begin position="133"/>
        <end position="154"/>
    </location>
</feature>
<evidence type="ECO:0000256" key="8">
    <source>
        <dbReference type="ARBA" id="ARBA00022989"/>
    </source>
</evidence>